<evidence type="ECO:0000256" key="4">
    <source>
        <dbReference type="ARBA" id="ARBA00022833"/>
    </source>
</evidence>
<dbReference type="AlphaFoldDB" id="A0AAD9PKY8"/>
<name>A0AAD9PKY8_9APIC</name>
<dbReference type="Proteomes" id="UP001214638">
    <property type="component" value="Unassembled WGS sequence"/>
</dbReference>
<keyword evidence="3 5" id="KW-0863">Zinc-finger</keyword>
<sequence length="241" mass="26755">MAMDIATDDEVIDKILVAAENGVPIIIDTFDAEFAKSIGGIKVDEAIDLATYLKAEDDGHNKTTSIDDRPKYRLLNGYSYDYLLALGCQNCGHSLDLRNIGGFFNSDGEIGENVTCENCGYEIVPIIDSETSDNFVDVVAHENLSDKKSVYLFGSRQGYSFGTSKNRWWQAENGEGDAGILNRLLQAKMVNKSSKQIVNQPCDKCGHEKQLYSTFQARSADEGMTVMYECCKCRHRTVLNT</sequence>
<evidence type="ECO:0000313" key="8">
    <source>
        <dbReference type="Proteomes" id="UP001214638"/>
    </source>
</evidence>
<dbReference type="SUPFAM" id="SSF57783">
    <property type="entry name" value="Zinc beta-ribbon"/>
    <property type="match status" value="1"/>
</dbReference>
<dbReference type="CDD" id="cd10507">
    <property type="entry name" value="Zn-ribbon_RPA12"/>
    <property type="match status" value="1"/>
</dbReference>
<dbReference type="EMBL" id="JALLKP010000002">
    <property type="protein sequence ID" value="KAK2196786.1"/>
    <property type="molecule type" value="Genomic_DNA"/>
</dbReference>
<dbReference type="PROSITE" id="PS51133">
    <property type="entry name" value="ZF_TFIIS_2"/>
    <property type="match status" value="1"/>
</dbReference>
<evidence type="ECO:0000256" key="3">
    <source>
        <dbReference type="ARBA" id="ARBA00022771"/>
    </source>
</evidence>
<dbReference type="GO" id="GO:0003899">
    <property type="term" value="F:DNA-directed RNA polymerase activity"/>
    <property type="evidence" value="ECO:0007669"/>
    <property type="project" value="InterPro"/>
</dbReference>
<dbReference type="PANTHER" id="PTHR11239:SF12">
    <property type="entry name" value="DNA-DIRECTED RNA POLYMERASE III SUBUNIT RPC10"/>
    <property type="match status" value="1"/>
</dbReference>
<dbReference type="GO" id="GO:0003676">
    <property type="term" value="F:nucleic acid binding"/>
    <property type="evidence" value="ECO:0007669"/>
    <property type="project" value="InterPro"/>
</dbReference>
<comment type="caution">
    <text evidence="7">The sequence shown here is derived from an EMBL/GenBank/DDBJ whole genome shotgun (WGS) entry which is preliminary data.</text>
</comment>
<evidence type="ECO:0000313" key="7">
    <source>
        <dbReference type="EMBL" id="KAK2196786.1"/>
    </source>
</evidence>
<keyword evidence="4" id="KW-0862">Zinc</keyword>
<proteinExistence type="predicted"/>
<reference evidence="7" key="1">
    <citation type="journal article" date="2023" name="Nat. Microbiol.">
        <title>Babesia duncani multi-omics identifies virulence factors and drug targets.</title>
        <authorList>
            <person name="Singh P."/>
            <person name="Lonardi S."/>
            <person name="Liang Q."/>
            <person name="Vydyam P."/>
            <person name="Khabirova E."/>
            <person name="Fang T."/>
            <person name="Gihaz S."/>
            <person name="Thekkiniath J."/>
            <person name="Munshi M."/>
            <person name="Abel S."/>
            <person name="Ciampossin L."/>
            <person name="Batugedara G."/>
            <person name="Gupta M."/>
            <person name="Lu X.M."/>
            <person name="Lenz T."/>
            <person name="Chakravarty S."/>
            <person name="Cornillot E."/>
            <person name="Hu Y."/>
            <person name="Ma W."/>
            <person name="Gonzalez L.M."/>
            <person name="Sanchez S."/>
            <person name="Estrada K."/>
            <person name="Sanchez-Flores A."/>
            <person name="Montero E."/>
            <person name="Harb O.S."/>
            <person name="Le Roch K.G."/>
            <person name="Mamoun C.B."/>
        </authorList>
    </citation>
    <scope>NUCLEOTIDE SEQUENCE</scope>
    <source>
        <strain evidence="7">WA1</strain>
    </source>
</reference>
<dbReference type="InterPro" id="IPR034004">
    <property type="entry name" value="Zn_ribbon_RPA12_C"/>
</dbReference>
<evidence type="ECO:0000256" key="5">
    <source>
        <dbReference type="PROSITE-ProRule" id="PRU00472"/>
    </source>
</evidence>
<dbReference type="Pfam" id="PF01096">
    <property type="entry name" value="Zn_ribbon_TFIIS"/>
    <property type="match status" value="1"/>
</dbReference>
<evidence type="ECO:0000259" key="6">
    <source>
        <dbReference type="PROSITE" id="PS51133"/>
    </source>
</evidence>
<dbReference type="InterPro" id="IPR012164">
    <property type="entry name" value="Rpa12/Rpb9/Rpc10/TFS"/>
</dbReference>
<dbReference type="SMART" id="SM00440">
    <property type="entry name" value="ZnF_C2C2"/>
    <property type="match status" value="1"/>
</dbReference>
<keyword evidence="8" id="KW-1185">Reference proteome</keyword>
<dbReference type="KEGG" id="bdw:94336333"/>
<evidence type="ECO:0000256" key="1">
    <source>
        <dbReference type="ARBA" id="ARBA00018784"/>
    </source>
</evidence>
<dbReference type="PANTHER" id="PTHR11239">
    <property type="entry name" value="DNA-DIRECTED RNA POLYMERASE"/>
    <property type="match status" value="1"/>
</dbReference>
<organism evidence="7 8">
    <name type="scientific">Babesia duncani</name>
    <dbReference type="NCBI Taxonomy" id="323732"/>
    <lineage>
        <taxon>Eukaryota</taxon>
        <taxon>Sar</taxon>
        <taxon>Alveolata</taxon>
        <taxon>Apicomplexa</taxon>
        <taxon>Aconoidasida</taxon>
        <taxon>Piroplasmida</taxon>
        <taxon>Babesiidae</taxon>
        <taxon>Babesia</taxon>
    </lineage>
</organism>
<dbReference type="GO" id="GO:0006351">
    <property type="term" value="P:DNA-templated transcription"/>
    <property type="evidence" value="ECO:0007669"/>
    <property type="project" value="InterPro"/>
</dbReference>
<keyword evidence="2" id="KW-0479">Metal-binding</keyword>
<dbReference type="GO" id="GO:0008270">
    <property type="term" value="F:zinc ion binding"/>
    <property type="evidence" value="ECO:0007669"/>
    <property type="project" value="UniProtKB-KW"/>
</dbReference>
<dbReference type="GeneID" id="94336333"/>
<evidence type="ECO:0000256" key="2">
    <source>
        <dbReference type="ARBA" id="ARBA00022723"/>
    </source>
</evidence>
<protein>
    <recommendedName>
        <fullName evidence="1">DNA-directed RNA polymerase I subunit RPA12</fullName>
    </recommendedName>
</protein>
<gene>
    <name evidence="7" type="ORF">BdWA1_002035</name>
</gene>
<dbReference type="InterPro" id="IPR001222">
    <property type="entry name" value="Znf_TFIIS"/>
</dbReference>
<accession>A0AAD9PKY8</accession>
<dbReference type="Gene3D" id="2.20.25.10">
    <property type="match status" value="1"/>
</dbReference>
<dbReference type="RefSeq" id="XP_067803628.1">
    <property type="nucleotide sequence ID" value="XM_067947064.1"/>
</dbReference>
<feature type="domain" description="TFIIS-type" evidence="6">
    <location>
        <begin position="198"/>
        <end position="238"/>
    </location>
</feature>